<proteinExistence type="predicted"/>
<gene>
    <name evidence="2" type="ORF">OV079_42275</name>
</gene>
<dbReference type="InterPro" id="IPR037523">
    <property type="entry name" value="VOC_core"/>
</dbReference>
<organism evidence="2 3">
    <name type="scientific">Nannocystis pusilla</name>
    <dbReference type="NCBI Taxonomy" id="889268"/>
    <lineage>
        <taxon>Bacteria</taxon>
        <taxon>Pseudomonadati</taxon>
        <taxon>Myxococcota</taxon>
        <taxon>Polyangia</taxon>
        <taxon>Nannocystales</taxon>
        <taxon>Nannocystaceae</taxon>
        <taxon>Nannocystis</taxon>
    </lineage>
</organism>
<dbReference type="RefSeq" id="WP_267775404.1">
    <property type="nucleotide sequence ID" value="NZ_JAPNKE010000002.1"/>
</dbReference>
<sequence>MNFTRITPVLVVDSVEACLPFWVDRLGFTRTAEVPHGDRLGFVILTSGRTEVMLQSVASVRDDIPGAAPGPGRTSLFIEVDDLAAVQRALGDWPRLVAQRDTFYKMRETIVRDPAGNDILFAQRIG</sequence>
<dbReference type="InterPro" id="IPR029068">
    <property type="entry name" value="Glyas_Bleomycin-R_OHBP_Dase"/>
</dbReference>
<feature type="domain" description="VOC" evidence="1">
    <location>
        <begin position="2"/>
        <end position="124"/>
    </location>
</feature>
<evidence type="ECO:0000259" key="1">
    <source>
        <dbReference type="PROSITE" id="PS51819"/>
    </source>
</evidence>
<dbReference type="SUPFAM" id="SSF54593">
    <property type="entry name" value="Glyoxalase/Bleomycin resistance protein/Dihydroxybiphenyl dioxygenase"/>
    <property type="match status" value="1"/>
</dbReference>
<evidence type="ECO:0000313" key="3">
    <source>
        <dbReference type="Proteomes" id="UP001150924"/>
    </source>
</evidence>
<dbReference type="Gene3D" id="3.10.180.10">
    <property type="entry name" value="2,3-Dihydroxybiphenyl 1,2-Dioxygenase, domain 1"/>
    <property type="match status" value="1"/>
</dbReference>
<keyword evidence="3" id="KW-1185">Reference proteome</keyword>
<dbReference type="PROSITE" id="PS51819">
    <property type="entry name" value="VOC"/>
    <property type="match status" value="1"/>
</dbReference>
<dbReference type="EMBL" id="JAPNKE010000002">
    <property type="protein sequence ID" value="MCY1012066.1"/>
    <property type="molecule type" value="Genomic_DNA"/>
</dbReference>
<dbReference type="Proteomes" id="UP001150924">
    <property type="component" value="Unassembled WGS sequence"/>
</dbReference>
<evidence type="ECO:0000313" key="2">
    <source>
        <dbReference type="EMBL" id="MCY1012066.1"/>
    </source>
</evidence>
<dbReference type="Pfam" id="PF00903">
    <property type="entry name" value="Glyoxalase"/>
    <property type="match status" value="1"/>
</dbReference>
<comment type="caution">
    <text evidence="2">The sequence shown here is derived from an EMBL/GenBank/DDBJ whole genome shotgun (WGS) entry which is preliminary data.</text>
</comment>
<reference evidence="2" key="1">
    <citation type="submission" date="2022-11" db="EMBL/GenBank/DDBJ databases">
        <title>Minimal conservation of predation-associated metabolite biosynthetic gene clusters underscores biosynthetic potential of Myxococcota including descriptions for ten novel species: Archangium lansinium sp. nov., Myxococcus landrumus sp. nov., Nannocystis bai.</title>
        <authorList>
            <person name="Ahearne A."/>
            <person name="Stevens C."/>
            <person name="Phillips K."/>
        </authorList>
    </citation>
    <scope>NUCLEOTIDE SEQUENCE</scope>
    <source>
        <strain evidence="2">Na p29</strain>
    </source>
</reference>
<protein>
    <recommendedName>
        <fullName evidence="1">VOC domain-containing protein</fullName>
    </recommendedName>
</protein>
<accession>A0A9X3F5V0</accession>
<dbReference type="InterPro" id="IPR004360">
    <property type="entry name" value="Glyas_Fos-R_dOase_dom"/>
</dbReference>
<name>A0A9X3F5V0_9BACT</name>
<dbReference type="AlphaFoldDB" id="A0A9X3F5V0"/>